<dbReference type="STRING" id="860235.AOZ06_46055"/>
<accession>A0A0N9ID73</accession>
<name>A0A0N9ID73_9PSEU</name>
<evidence type="ECO:0000313" key="1">
    <source>
        <dbReference type="EMBL" id="ALG13253.1"/>
    </source>
</evidence>
<gene>
    <name evidence="1" type="ORF">AOZ06_46055</name>
</gene>
<proteinExistence type="predicted"/>
<dbReference type="AlphaFoldDB" id="A0A0N9ID73"/>
<protein>
    <submittedName>
        <fullName evidence="1">Uncharacterized protein</fullName>
    </submittedName>
</protein>
<dbReference type="Proteomes" id="UP000063699">
    <property type="component" value="Chromosome"/>
</dbReference>
<organism evidence="1 2">
    <name type="scientific">Kibdelosporangium phytohabitans</name>
    <dbReference type="NCBI Taxonomy" id="860235"/>
    <lineage>
        <taxon>Bacteria</taxon>
        <taxon>Bacillati</taxon>
        <taxon>Actinomycetota</taxon>
        <taxon>Actinomycetes</taxon>
        <taxon>Pseudonocardiales</taxon>
        <taxon>Pseudonocardiaceae</taxon>
        <taxon>Kibdelosporangium</taxon>
    </lineage>
</organism>
<dbReference type="KEGG" id="kphy:AOZ06_46055"/>
<dbReference type="EMBL" id="CP012752">
    <property type="protein sequence ID" value="ALG13253.1"/>
    <property type="molecule type" value="Genomic_DNA"/>
</dbReference>
<sequence>MVAAFRRATVYAERHDTAIPMRDYPAGQGLWLPVYSSLAEMARSLGRECAFFSLSGADLLDDLVPCLTRAHGRIIAVMLDPDSAHAMAFPPVRGIVPDDIAVSGGGR</sequence>
<keyword evidence="2" id="KW-1185">Reference proteome</keyword>
<evidence type="ECO:0000313" key="2">
    <source>
        <dbReference type="Proteomes" id="UP000063699"/>
    </source>
</evidence>
<reference evidence="1 2" key="1">
    <citation type="submission" date="2015-07" db="EMBL/GenBank/DDBJ databases">
        <title>Genome sequencing of Kibdelosporangium phytohabitans.</title>
        <authorList>
            <person name="Qin S."/>
            <person name="Xing K."/>
        </authorList>
    </citation>
    <scope>NUCLEOTIDE SEQUENCE [LARGE SCALE GENOMIC DNA]</scope>
    <source>
        <strain evidence="1 2">KLBMP1111</strain>
    </source>
</reference>